<dbReference type="Proteomes" id="UP000314982">
    <property type="component" value="Unassembled WGS sequence"/>
</dbReference>
<evidence type="ECO:0000313" key="2">
    <source>
        <dbReference type="Ensembl" id="ENSHHUP00000035865.1"/>
    </source>
</evidence>
<sequence>MSDFQRLMDSSPFLPDKSSPGDRGRDDVTPPLSPDDLKYIEEFNSKGWDFPVPGPSPTPGHHTPTAMEAWAERPTSEPFQPASWFLTTSATLTTNTQSSHGPPCPPHCQRSPLRGNGGNIGGGAGVHVSHSPTRSPGPPDQDYLYPKGTK</sequence>
<evidence type="ECO:0000313" key="3">
    <source>
        <dbReference type="Proteomes" id="UP000314982"/>
    </source>
</evidence>
<evidence type="ECO:0000256" key="1">
    <source>
        <dbReference type="SAM" id="MobiDB-lite"/>
    </source>
</evidence>
<feature type="region of interest" description="Disordered" evidence="1">
    <location>
        <begin position="1"/>
        <end position="81"/>
    </location>
</feature>
<feature type="region of interest" description="Disordered" evidence="1">
    <location>
        <begin position="93"/>
        <end position="150"/>
    </location>
</feature>
<accession>A0A4W5MEQ9</accession>
<feature type="compositionally biased region" description="Basic and acidic residues" evidence="1">
    <location>
        <begin position="35"/>
        <end position="44"/>
    </location>
</feature>
<keyword evidence="3" id="KW-1185">Reference proteome</keyword>
<feature type="compositionally biased region" description="Gly residues" evidence="1">
    <location>
        <begin position="115"/>
        <end position="125"/>
    </location>
</feature>
<name>A0A4W5MEQ9_9TELE</name>
<dbReference type="STRING" id="62062.ENSHHUP00000035865"/>
<protein>
    <submittedName>
        <fullName evidence="2">Uncharacterized protein</fullName>
    </submittedName>
</protein>
<organism evidence="2 3">
    <name type="scientific">Hucho hucho</name>
    <name type="common">huchen</name>
    <dbReference type="NCBI Taxonomy" id="62062"/>
    <lineage>
        <taxon>Eukaryota</taxon>
        <taxon>Metazoa</taxon>
        <taxon>Chordata</taxon>
        <taxon>Craniata</taxon>
        <taxon>Vertebrata</taxon>
        <taxon>Euteleostomi</taxon>
        <taxon>Actinopterygii</taxon>
        <taxon>Neopterygii</taxon>
        <taxon>Teleostei</taxon>
        <taxon>Protacanthopterygii</taxon>
        <taxon>Salmoniformes</taxon>
        <taxon>Salmonidae</taxon>
        <taxon>Salmoninae</taxon>
        <taxon>Hucho</taxon>
    </lineage>
</organism>
<reference evidence="2" key="2">
    <citation type="submission" date="2025-08" db="UniProtKB">
        <authorList>
            <consortium name="Ensembl"/>
        </authorList>
    </citation>
    <scope>IDENTIFICATION</scope>
</reference>
<dbReference type="GeneTree" id="ENSGT00950000182982"/>
<feature type="compositionally biased region" description="Basic and acidic residues" evidence="1">
    <location>
        <begin position="19"/>
        <end position="28"/>
    </location>
</feature>
<proteinExistence type="predicted"/>
<dbReference type="AlphaFoldDB" id="A0A4W5MEQ9"/>
<reference evidence="3" key="1">
    <citation type="submission" date="2018-06" db="EMBL/GenBank/DDBJ databases">
        <title>Genome assembly of Danube salmon.</title>
        <authorList>
            <person name="Macqueen D.J."/>
            <person name="Gundappa M.K."/>
        </authorList>
    </citation>
    <scope>NUCLEOTIDE SEQUENCE [LARGE SCALE GENOMIC DNA]</scope>
</reference>
<dbReference type="Ensembl" id="ENSHHUT00000037301.1">
    <property type="protein sequence ID" value="ENSHHUP00000035865.1"/>
    <property type="gene ID" value="ENSHHUG00000022564.1"/>
</dbReference>
<reference evidence="2" key="3">
    <citation type="submission" date="2025-09" db="UniProtKB">
        <authorList>
            <consortium name="Ensembl"/>
        </authorList>
    </citation>
    <scope>IDENTIFICATION</scope>
</reference>